<dbReference type="EMBL" id="ACKY01000089">
    <property type="protein sequence ID" value="EEV88356.1"/>
    <property type="molecule type" value="Genomic_DNA"/>
</dbReference>
<keyword evidence="2" id="KW-1185">Reference proteome</keyword>
<dbReference type="InterPro" id="IPR006439">
    <property type="entry name" value="HAD-SF_hydro_IA"/>
</dbReference>
<dbReference type="NCBIfam" id="TIGR01509">
    <property type="entry name" value="HAD-SF-IA-v3"/>
    <property type="match status" value="1"/>
</dbReference>
<name>C8NAM5_CARH6</name>
<dbReference type="NCBIfam" id="TIGR01549">
    <property type="entry name" value="HAD-SF-IA-v1"/>
    <property type="match status" value="1"/>
</dbReference>
<dbReference type="InterPro" id="IPR023198">
    <property type="entry name" value="PGP-like_dom2"/>
</dbReference>
<dbReference type="InterPro" id="IPR023214">
    <property type="entry name" value="HAD_sf"/>
</dbReference>
<dbReference type="GO" id="GO:0005829">
    <property type="term" value="C:cytosol"/>
    <property type="evidence" value="ECO:0007669"/>
    <property type="project" value="TreeGrafter"/>
</dbReference>
<dbReference type="SFLD" id="SFLDG01135">
    <property type="entry name" value="C1.5.6:_HAD__Beta-PGM__Phospha"/>
    <property type="match status" value="1"/>
</dbReference>
<dbReference type="PANTHER" id="PTHR43434">
    <property type="entry name" value="PHOSPHOGLYCOLATE PHOSPHATASE"/>
    <property type="match status" value="1"/>
</dbReference>
<dbReference type="GO" id="GO:0006281">
    <property type="term" value="P:DNA repair"/>
    <property type="evidence" value="ECO:0007669"/>
    <property type="project" value="TreeGrafter"/>
</dbReference>
<proteinExistence type="predicted"/>
<reference evidence="1 2" key="1">
    <citation type="submission" date="2009-08" db="EMBL/GenBank/DDBJ databases">
        <authorList>
            <person name="Qin X."/>
            <person name="Bachman B."/>
            <person name="Battles P."/>
            <person name="Bell A."/>
            <person name="Bess C."/>
            <person name="Bickham C."/>
            <person name="Chaboub L."/>
            <person name="Chen D."/>
            <person name="Coyle M."/>
            <person name="Deiros D.R."/>
            <person name="Dinh H."/>
            <person name="Forbes L."/>
            <person name="Fowler G."/>
            <person name="Francisco L."/>
            <person name="Fu Q."/>
            <person name="Gubbala S."/>
            <person name="Hale W."/>
            <person name="Han Y."/>
            <person name="Hemphill L."/>
            <person name="Highlander S.K."/>
            <person name="Hirani K."/>
            <person name="Hogues M."/>
            <person name="Jackson L."/>
            <person name="Jakkamsetti A."/>
            <person name="Javaid M."/>
            <person name="Jiang H."/>
            <person name="Korchina V."/>
            <person name="Kovar C."/>
            <person name="Lara F."/>
            <person name="Lee S."/>
            <person name="Mata R."/>
            <person name="Mathew T."/>
            <person name="Moen C."/>
            <person name="Morales K."/>
            <person name="Munidasa M."/>
            <person name="Nazareth L."/>
            <person name="Ngo R."/>
            <person name="Nguyen L."/>
            <person name="Okwuonu G."/>
            <person name="Ongeri F."/>
            <person name="Patil S."/>
            <person name="Petrosino J."/>
            <person name="Pham C."/>
            <person name="Pham P."/>
            <person name="Pu L.-L."/>
            <person name="Puazo M."/>
            <person name="Raj R."/>
            <person name="Reid J."/>
            <person name="Rouhana J."/>
            <person name="Saada N."/>
            <person name="Shang Y."/>
            <person name="Simmons D."/>
            <person name="Thornton R."/>
            <person name="Warren J."/>
            <person name="Weissenberger G."/>
            <person name="Zhang J."/>
            <person name="Zhang L."/>
            <person name="Zhou C."/>
            <person name="Zhu D."/>
            <person name="Muzny D."/>
            <person name="Worley K."/>
            <person name="Gibbs R."/>
        </authorList>
    </citation>
    <scope>NUCLEOTIDE SEQUENCE [LARGE SCALE GENOMIC DNA]</scope>
    <source>
        <strain evidence="2">ATCC 15826 / DSM 8339 / NCTC 10426 / 6573</strain>
    </source>
</reference>
<dbReference type="SFLD" id="SFLDG01129">
    <property type="entry name" value="C1.5:_HAD__Beta-PGM__Phosphata"/>
    <property type="match status" value="1"/>
</dbReference>
<dbReference type="InterPro" id="IPR050155">
    <property type="entry name" value="HAD-like_hydrolase_sf"/>
</dbReference>
<dbReference type="Gene3D" id="1.10.150.240">
    <property type="entry name" value="Putative phosphatase, domain 2"/>
    <property type="match status" value="1"/>
</dbReference>
<comment type="caution">
    <text evidence="1">The sequence shown here is derived from an EMBL/GenBank/DDBJ whole genome shotgun (WGS) entry which is preliminary data.</text>
</comment>
<evidence type="ECO:0000313" key="2">
    <source>
        <dbReference type="Proteomes" id="UP000004870"/>
    </source>
</evidence>
<dbReference type="PRINTS" id="PR00413">
    <property type="entry name" value="HADHALOGNASE"/>
</dbReference>
<gene>
    <name evidence="1" type="ORF">HMPREF0198_1553</name>
</gene>
<dbReference type="InterPro" id="IPR041492">
    <property type="entry name" value="HAD_2"/>
</dbReference>
<organism evidence="1 2">
    <name type="scientific">Cardiobacterium hominis (strain ATCC 15826 / DSM 8339 / NCTC 10426 / 6573)</name>
    <dbReference type="NCBI Taxonomy" id="638300"/>
    <lineage>
        <taxon>Bacteria</taxon>
        <taxon>Pseudomonadati</taxon>
        <taxon>Pseudomonadota</taxon>
        <taxon>Gammaproteobacteria</taxon>
        <taxon>Cardiobacteriales</taxon>
        <taxon>Cardiobacteriaceae</taxon>
        <taxon>Cardiobacterium</taxon>
    </lineage>
</organism>
<dbReference type="FunFam" id="3.40.50.1000:FF:000022">
    <property type="entry name" value="Phosphoglycolate phosphatase"/>
    <property type="match status" value="1"/>
</dbReference>
<sequence>MPANIILFDFDGTLADSAQCAILATRQAFRDHHLPAPADAAIVQQMGIPIERCFRTLGATALDDDAFAALLATFRQHYAVAAESHIRLYPGIAALLAALKAQQRQTGIVSSKKTAILRANCEQLGISAHIDVFIGSDTVQHYKPHPEGIRLALAALDGDPATALYIGDATTDIEMGHAAGVKTCAVTWGAHDKAALAASAPDFVVEDVAALQRLLLA</sequence>
<dbReference type="HOGENOM" id="CLU_045011_19_3_6"/>
<accession>C8NAM5</accession>
<evidence type="ECO:0000313" key="1">
    <source>
        <dbReference type="EMBL" id="EEV88356.1"/>
    </source>
</evidence>
<protein>
    <submittedName>
        <fullName evidence="1">Putative phosphoglycolate phosphatase, bacterial</fullName>
    </submittedName>
</protein>
<dbReference type="STRING" id="2718.CHUV0807_1649"/>
<dbReference type="Gene3D" id="3.40.50.1000">
    <property type="entry name" value="HAD superfamily/HAD-like"/>
    <property type="match status" value="1"/>
</dbReference>
<dbReference type="GeneID" id="84790751"/>
<dbReference type="SFLD" id="SFLDS00003">
    <property type="entry name" value="Haloacid_Dehalogenase"/>
    <property type="match status" value="1"/>
</dbReference>
<dbReference type="SUPFAM" id="SSF56784">
    <property type="entry name" value="HAD-like"/>
    <property type="match status" value="1"/>
</dbReference>
<dbReference type="PANTHER" id="PTHR43434:SF26">
    <property type="entry name" value="PYROPHOSPHATASE PPAX"/>
    <property type="match status" value="1"/>
</dbReference>
<dbReference type="Pfam" id="PF13419">
    <property type="entry name" value="HAD_2"/>
    <property type="match status" value="1"/>
</dbReference>
<dbReference type="OrthoDB" id="9782449at2"/>
<dbReference type="GO" id="GO:0008967">
    <property type="term" value="F:phosphoglycolate phosphatase activity"/>
    <property type="evidence" value="ECO:0007669"/>
    <property type="project" value="TreeGrafter"/>
</dbReference>
<dbReference type="InterPro" id="IPR036412">
    <property type="entry name" value="HAD-like_sf"/>
</dbReference>
<dbReference type="RefSeq" id="WP_004143519.1">
    <property type="nucleotide sequence ID" value="NZ_GG694031.1"/>
</dbReference>
<dbReference type="Proteomes" id="UP000004870">
    <property type="component" value="Unassembled WGS sequence"/>
</dbReference>
<dbReference type="AlphaFoldDB" id="C8NAM5"/>